<sequence>MGPQQVSPDARQQELQKRVGLLSKTLASTPTLRQIIPVRMRSSTKDDYVCVGKDYIQLFEIESEVRITHIATKNDFDGEIGAANAIGYFDPYESEFREYPDDWDNRSESSERPMGPQMLTFTLKGTDQLFFLTTLETEDGEITFRVSCIPMPKFTRPSRLLGNAIAVDSRSRALAVAAGEREIFICYANQAEFLSSGNQKWDDGFIPVSSSRIVRVPGTILLLDFLFPPKHDPDRVILLMIVLHQGSVRPAWVEWSYCDEVRSADIKQCHRILSPGELPNLLIPLKGNAAFVLTTRRGITIFEHILTTSILSTRQGVDRADPPKDYPPSSHKPLWACWVRPRRDGDYQIEDYIYLVTEDGNVYYMVFEQDLPAEGVLINHVGSVNCHVDSACAPFGRSDQGDILIVQGASSEGCVWMSECRQAPASDSEPNGGMHGFVVSALPNWSENLDLVAKPTSRKRLLPNSRDTLFVPSGRQPYGHVTELRMGLEAQIGHQFSEHLPFGNISHAWVLQIEQEDLFFFLLSSPGQTHVLSVPQSPDGDSSHIQVIEPVGLDLKHSTLAATMINDHYILQITKSGLFAYRSPQDSLLVTKWPSESRATAAAIEDTIPCAVIASRKNEHSAIELLKIDEDEDDGTVSSSPIGKAVQIDAEIISVAIYRTSFLVFVIAGTSDDTLHIFRVSPQNGLELYLEHDISQDPNNLEALNACEDILILGEQVRPEGPVDLVVLCGLRGGSVYALELQVKQDFSLQIKTHQHFSMGLTTAKLRPGKTPWSAFAACGDGFFGLKLTGPKLSALNISDVYLTEVGADGRAFQQESVTAMSMVPYAETSPLSEALIVFSNDSCYITAISEKRGIVPKKNKVRGSPHILIESKPHNCFVSASSYGRLRSATSRTVHDVIQFISPDTRSTYDLDVGLKVYAMTEWSFRRTPESAPHVFIAVAVGRPVRLDGFTPAGSHAGWIYLLRLVRNNKDKATSFEVEVEVSYKKPFESPVTAISTYGETDLVVCSGTKAYFLEYDTQTSRFNEVCHFVMHSPGIRVTTSPPHVHITTERDSTLTLQLMGDPADAGTRRLHNVGRGDGARQSASHTTIDVSHDQDTAMSLNLTSTLERELVGLRIPDPSQPPMIATHDTLFTAELPRSVMRIVEAKIRPPWKPATAPGVLKDDLVGITVDGTVYGFAILDERTTNRLRWVQRLCQRNPDICPFTYSNPPTVTQNGMTKELPVMLPPAGFDNSTTSEAGANGELVKRSKKHRPSDMHVDGDFLVRLLEQDGAELLTSIMELEATQANDPISIWMRDNLEAQKTEVDALIAEAAAAVDRWW</sequence>
<gene>
    <name evidence="3" type="ORF">D6D28_05598</name>
</gene>
<dbReference type="InterPro" id="IPR058543">
    <property type="entry name" value="Beta-prop_RSE1/DDB1/CPSF1_2nd"/>
</dbReference>
<dbReference type="Pfam" id="PF10433">
    <property type="entry name" value="Beta-prop_RSE1_1st"/>
    <property type="match status" value="1"/>
</dbReference>
<proteinExistence type="predicted"/>
<feature type="domain" description="RSE1/DDB1/CPSF1 first beta-propeller" evidence="1">
    <location>
        <begin position="33"/>
        <end position="413"/>
    </location>
</feature>
<dbReference type="InterPro" id="IPR015943">
    <property type="entry name" value="WD40/YVTN_repeat-like_dom_sf"/>
</dbReference>
<reference evidence="3 4" key="1">
    <citation type="submission" date="2018-10" db="EMBL/GenBank/DDBJ databases">
        <title>Fifty Aureobasidium pullulans genomes reveal a recombining polyextremotolerant generalist.</title>
        <authorList>
            <person name="Gostincar C."/>
            <person name="Turk M."/>
            <person name="Zajc J."/>
            <person name="Gunde-Cimerman N."/>
        </authorList>
    </citation>
    <scope>NUCLEOTIDE SEQUENCE [LARGE SCALE GENOMIC DNA]</scope>
    <source>
        <strain evidence="3 4">EXF-11900</strain>
    </source>
</reference>
<evidence type="ECO:0000259" key="1">
    <source>
        <dbReference type="Pfam" id="PF10433"/>
    </source>
</evidence>
<evidence type="ECO:0000313" key="3">
    <source>
        <dbReference type="EMBL" id="THV69834.1"/>
    </source>
</evidence>
<protein>
    <submittedName>
        <fullName evidence="3">Uncharacterized protein</fullName>
    </submittedName>
</protein>
<name>A0A4S8SGQ3_AURPU</name>
<dbReference type="EMBL" id="QZAF01000230">
    <property type="protein sequence ID" value="THV69834.1"/>
    <property type="molecule type" value="Genomic_DNA"/>
</dbReference>
<evidence type="ECO:0000313" key="4">
    <source>
        <dbReference type="Proteomes" id="UP000304951"/>
    </source>
</evidence>
<dbReference type="Gene3D" id="2.130.10.10">
    <property type="entry name" value="YVTN repeat-like/Quinoprotein amine dehydrogenase"/>
    <property type="match status" value="1"/>
</dbReference>
<dbReference type="InterPro" id="IPR050358">
    <property type="entry name" value="RSE1/DDB1/CFT1"/>
</dbReference>
<dbReference type="Pfam" id="PF23726">
    <property type="entry name" value="Beta-prop_RSE1_2nd"/>
    <property type="match status" value="1"/>
</dbReference>
<evidence type="ECO:0000259" key="2">
    <source>
        <dbReference type="Pfam" id="PF23726"/>
    </source>
</evidence>
<dbReference type="Proteomes" id="UP000304951">
    <property type="component" value="Unassembled WGS sequence"/>
</dbReference>
<feature type="domain" description="RSE1/DDB1/CPSF1 second beta-propeller" evidence="2">
    <location>
        <begin position="500"/>
        <end position="742"/>
    </location>
</feature>
<organism evidence="3 4">
    <name type="scientific">Aureobasidium pullulans</name>
    <name type="common">Black yeast</name>
    <name type="synonym">Pullularia pullulans</name>
    <dbReference type="NCBI Taxonomy" id="5580"/>
    <lineage>
        <taxon>Eukaryota</taxon>
        <taxon>Fungi</taxon>
        <taxon>Dikarya</taxon>
        <taxon>Ascomycota</taxon>
        <taxon>Pezizomycotina</taxon>
        <taxon>Dothideomycetes</taxon>
        <taxon>Dothideomycetidae</taxon>
        <taxon>Dothideales</taxon>
        <taxon>Saccotheciaceae</taxon>
        <taxon>Aureobasidium</taxon>
    </lineage>
</organism>
<dbReference type="PANTHER" id="PTHR10644">
    <property type="entry name" value="DNA REPAIR/RNA PROCESSING CPSF FAMILY"/>
    <property type="match status" value="1"/>
</dbReference>
<comment type="caution">
    <text evidence="3">The sequence shown here is derived from an EMBL/GenBank/DDBJ whole genome shotgun (WGS) entry which is preliminary data.</text>
</comment>
<accession>A0A4S8SGQ3</accession>
<dbReference type="InterPro" id="IPR018846">
    <property type="entry name" value="Beta-prop_RSE1/DDB1/CPSF1_1st"/>
</dbReference>